<name>A0A892I6J6_9BURK</name>
<dbReference type="GO" id="GO:0004053">
    <property type="term" value="F:arginase activity"/>
    <property type="evidence" value="ECO:0007669"/>
    <property type="project" value="TreeGrafter"/>
</dbReference>
<evidence type="ECO:0000313" key="5">
    <source>
        <dbReference type="EMBL" id="QRO78725.1"/>
    </source>
</evidence>
<comment type="similarity">
    <text evidence="4">Belongs to the arginase family.</text>
</comment>
<dbReference type="CDD" id="cd09999">
    <property type="entry name" value="Arginase-like_1"/>
    <property type="match status" value="1"/>
</dbReference>
<keyword evidence="3" id="KW-0464">Manganese</keyword>
<evidence type="ECO:0000256" key="4">
    <source>
        <dbReference type="PROSITE-ProRule" id="PRU00742"/>
    </source>
</evidence>
<reference evidence="5 6" key="1">
    <citation type="submission" date="2021-02" db="EMBL/GenBank/DDBJ databases">
        <title>FDA dAtabase for Regulatory Grade micrObial Sequences (FDA-ARGOS): Supporting development and validation of Infectious Disease Dx tests.</title>
        <authorList>
            <person name="Minogue T."/>
            <person name="Wolcott M."/>
            <person name="Wasieloski L."/>
            <person name="Aguilar W."/>
            <person name="Moore D."/>
            <person name="Jaissle J."/>
            <person name="Tallon L."/>
            <person name="Sadzewicz L."/>
            <person name="Zhao X."/>
            <person name="Boylan J."/>
            <person name="Ott S."/>
            <person name="Bowen H."/>
            <person name="Vavikolanu K."/>
            <person name="Mehta A."/>
            <person name="Aluvathingal J."/>
            <person name="Nadendla S."/>
            <person name="Yan Y."/>
            <person name="Sichtig H."/>
        </authorList>
    </citation>
    <scope>NUCLEOTIDE SEQUENCE [LARGE SCALE GENOMIC DNA]</scope>
    <source>
        <strain evidence="5 6">FDAARGOS_1272</strain>
    </source>
</reference>
<dbReference type="GO" id="GO:0030145">
    <property type="term" value="F:manganese ion binding"/>
    <property type="evidence" value="ECO:0007669"/>
    <property type="project" value="TreeGrafter"/>
</dbReference>
<dbReference type="EMBL" id="CP069482">
    <property type="protein sequence ID" value="QRO78725.1"/>
    <property type="molecule type" value="Genomic_DNA"/>
</dbReference>
<proteinExistence type="inferred from homology"/>
<dbReference type="PROSITE" id="PS51409">
    <property type="entry name" value="ARGINASE_2"/>
    <property type="match status" value="1"/>
</dbReference>
<protein>
    <submittedName>
        <fullName evidence="5">Arginase family protein</fullName>
    </submittedName>
</protein>
<evidence type="ECO:0000256" key="3">
    <source>
        <dbReference type="ARBA" id="ARBA00023211"/>
    </source>
</evidence>
<organism evidence="5 6">
    <name type="scientific">Burkholderia dolosa</name>
    <dbReference type="NCBI Taxonomy" id="152500"/>
    <lineage>
        <taxon>Bacteria</taxon>
        <taxon>Pseudomonadati</taxon>
        <taxon>Pseudomonadota</taxon>
        <taxon>Betaproteobacteria</taxon>
        <taxon>Burkholderiales</taxon>
        <taxon>Burkholderiaceae</taxon>
        <taxon>Burkholderia</taxon>
        <taxon>Burkholderia cepacia complex</taxon>
    </lineage>
</organism>
<evidence type="ECO:0000256" key="2">
    <source>
        <dbReference type="ARBA" id="ARBA00022801"/>
    </source>
</evidence>
<keyword evidence="6" id="KW-1185">Reference proteome</keyword>
<dbReference type="SUPFAM" id="SSF52768">
    <property type="entry name" value="Arginase/deacetylase"/>
    <property type="match status" value="1"/>
</dbReference>
<evidence type="ECO:0000256" key="1">
    <source>
        <dbReference type="ARBA" id="ARBA00022723"/>
    </source>
</evidence>
<dbReference type="PANTHER" id="PTHR43782:SF3">
    <property type="entry name" value="ARGINASE"/>
    <property type="match status" value="1"/>
</dbReference>
<dbReference type="GeneID" id="93126457"/>
<dbReference type="AlphaFoldDB" id="A0A892I6J6"/>
<dbReference type="Pfam" id="PF00491">
    <property type="entry name" value="Arginase"/>
    <property type="match status" value="1"/>
</dbReference>
<dbReference type="Proteomes" id="UP000625568">
    <property type="component" value="Chromosome 1"/>
</dbReference>
<keyword evidence="2" id="KW-0378">Hydrolase</keyword>
<accession>A0A892I6J6</accession>
<dbReference type="Gene3D" id="3.40.800.10">
    <property type="entry name" value="Ureohydrolase domain"/>
    <property type="match status" value="1"/>
</dbReference>
<dbReference type="RefSeq" id="WP_006762871.1">
    <property type="nucleotide sequence ID" value="NZ_CABVPR010000034.1"/>
</dbReference>
<keyword evidence="1" id="KW-0479">Metal-binding</keyword>
<dbReference type="InterPro" id="IPR006035">
    <property type="entry name" value="Ureohydrolase"/>
</dbReference>
<gene>
    <name evidence="5" type="ORF">I6K02_07465</name>
</gene>
<sequence length="330" mass="34894">MTTSTAASDLRLANASASDTSPIEWIAAPSSLGLRPNDAGREPETWRGADVLLATDVVASVRARIWRLPHPAYTFEPQPGTRIRNGVSIREFSLELAARVADVLGRHAFPIVVGGDCSVLLGCLLGNRRAGGNGLIHVDGHSDFFHPGNYDTSQRLGSAAGMDLALATGRGEPLLTCWPDLDGPLVDDRDACQLGERDAETDEFATAYGDIVHTAITRMTIQQMLARGATAVAAQVVDWLRMRGLARAWLHVDLDVLDQAQLAAVDSPGSPGLDFDGLDALLGPLVASGRVAGIDFTIYDPSLDPGCAHAERIATSIVRCATALPGVRCG</sequence>
<dbReference type="InterPro" id="IPR023696">
    <property type="entry name" value="Ureohydrolase_dom_sf"/>
</dbReference>
<dbReference type="PANTHER" id="PTHR43782">
    <property type="entry name" value="ARGINASE"/>
    <property type="match status" value="1"/>
</dbReference>
<dbReference type="GO" id="GO:0005737">
    <property type="term" value="C:cytoplasm"/>
    <property type="evidence" value="ECO:0007669"/>
    <property type="project" value="TreeGrafter"/>
</dbReference>
<evidence type="ECO:0000313" key="6">
    <source>
        <dbReference type="Proteomes" id="UP000625568"/>
    </source>
</evidence>